<dbReference type="InterPro" id="IPR052020">
    <property type="entry name" value="Cyclic_di-GMP/3'3'-cGAMP_PDE"/>
</dbReference>
<evidence type="ECO:0000259" key="4">
    <source>
        <dbReference type="PROSITE" id="PS51832"/>
    </source>
</evidence>
<keyword evidence="5" id="KW-0614">Plasmid</keyword>
<geneLocation type="plasmid" evidence="5 6">
    <name>pDATS01</name>
</geneLocation>
<dbReference type="SUPFAM" id="SSF48452">
    <property type="entry name" value="TPR-like"/>
    <property type="match status" value="2"/>
</dbReference>
<keyword evidence="5" id="KW-0808">Transferase</keyword>
<sequence>MSPERNQEALQAAWTSISSLLESDPAQAVLAAQACLDRTTGQAVRQQDALRTRLLLGRAQHAAAHLAEATATLRAVAGGARALHDPPLEAEALAALGKLLLDAGDLQEAAESLSRALHLTEQRASLLGVRAAALNHLAVVRHQQGQVTEALNLLQQALGLREQEGNVTGQIHCLTNIGIIQMWFGQYREAVVTLMSAHRLYQTLPVNLKLETPILHNLAHVHSANGDNDLATEVMDTAYQSAVASRDVRMQAMASLNRGMFLLESGRTDESQDSLQLALDLSRTASYQIIEMHALDGLGTLYLQTGALENAGCVIRQALDLAVQTGSQQAELEARLQLGKLHSRQGDLNAARRELQLALQQAVDVQSLKEEGAAHEYLTDVLRAAGEWDLAVTHGKAALRVERELFNAERDRHTQNLNVQFEVTRARYETDLYRLRTEVEREGRESAERLVRERTAELAQAQQEVVTRLAMAAEYRDDTTGEHTRRVGRMAALIALALGWPPEQAGVLSIAARLHDVGKIGIPDSVLLKTSTLEPEEFQQMQTHTLIGARILSGGRSELLRMAEEIARTHHERWDGSGYPSGLRGNEIPVTGRIVAVADVFDALTQARPYKVAWTPTEAAEEIRRQRGTHFDPLVVDIALPLLLEPRPAPTLADDDTVSLTQEDANHVLNVFEQLLIERTRELEQARQEALQLAAHMENMALTDSLTGLGNRRAFELNLEQWLDRGARDRMEFTVVSLDLDGLKGINDLYGHARGDEYLRCFAQALNESFGALGPVYRIGGDEFAALASTPLNPLMLGRLMDEVEQAVSARGFPGAAASSGSAVYPQDAQKAGELLHLSDHRMYEVKLSRRSAQS</sequence>
<dbReference type="PROSITE" id="PS50887">
    <property type="entry name" value="GGDEF"/>
    <property type="match status" value="1"/>
</dbReference>
<dbReference type="Gene3D" id="1.25.40.10">
    <property type="entry name" value="Tetratricopeptide repeat domain"/>
    <property type="match status" value="2"/>
</dbReference>
<protein>
    <submittedName>
        <fullName evidence="5">Diguanylate cyclase</fullName>
        <ecNumber evidence="5">2.7.7.65</ecNumber>
    </submittedName>
</protein>
<dbReference type="InterPro" id="IPR000160">
    <property type="entry name" value="GGDEF_dom"/>
</dbReference>
<dbReference type="PROSITE" id="PS51257">
    <property type="entry name" value="PROKAR_LIPOPROTEIN"/>
    <property type="match status" value="1"/>
</dbReference>
<evidence type="ECO:0000259" key="3">
    <source>
        <dbReference type="PROSITE" id="PS50887"/>
    </source>
</evidence>
<keyword evidence="6" id="KW-1185">Reference proteome</keyword>
<dbReference type="EMBL" id="CP115166">
    <property type="protein sequence ID" value="WDA60332.1"/>
    <property type="molecule type" value="Genomic_DNA"/>
</dbReference>
<dbReference type="InterPro" id="IPR019734">
    <property type="entry name" value="TPR_rpt"/>
</dbReference>
<dbReference type="Pfam" id="PF00990">
    <property type="entry name" value="GGDEF"/>
    <property type="match status" value="1"/>
</dbReference>
<dbReference type="SUPFAM" id="SSF55073">
    <property type="entry name" value="Nucleotide cyclase"/>
    <property type="match status" value="1"/>
</dbReference>
<feature type="domain" description="HD-GYP" evidence="4">
    <location>
        <begin position="458"/>
        <end position="655"/>
    </location>
</feature>
<feature type="repeat" description="TPR" evidence="1">
    <location>
        <begin position="131"/>
        <end position="164"/>
    </location>
</feature>
<dbReference type="SMART" id="SM00471">
    <property type="entry name" value="HDc"/>
    <property type="match status" value="1"/>
</dbReference>
<dbReference type="Pfam" id="PF13424">
    <property type="entry name" value="TPR_12"/>
    <property type="match status" value="1"/>
</dbReference>
<dbReference type="Pfam" id="PF13487">
    <property type="entry name" value="HD_5"/>
    <property type="match status" value="1"/>
</dbReference>
<dbReference type="Proteomes" id="UP001217044">
    <property type="component" value="Plasmid pDATS01"/>
</dbReference>
<organism evidence="5 6">
    <name type="scientific">Deinococcus aquaticus</name>
    <dbReference type="NCBI Taxonomy" id="328692"/>
    <lineage>
        <taxon>Bacteria</taxon>
        <taxon>Thermotogati</taxon>
        <taxon>Deinococcota</taxon>
        <taxon>Deinococci</taxon>
        <taxon>Deinococcales</taxon>
        <taxon>Deinococcaceae</taxon>
        <taxon>Deinococcus</taxon>
    </lineage>
</organism>
<reference evidence="5 6" key="1">
    <citation type="submission" date="2022-12" db="EMBL/GenBank/DDBJ databases">
        <title>Genome Sequence of Deinococcus aquaticus Type Strain PB314.</title>
        <authorList>
            <person name="Albert C."/>
            <person name="Hill J."/>
            <person name="Boren L."/>
            <person name="Scholz-Ng S."/>
            <person name="Fatema N."/>
            <person name="Grosso R."/>
            <person name="Soboslay E."/>
            <person name="Tuohy J."/>
        </authorList>
    </citation>
    <scope>NUCLEOTIDE SEQUENCE [LARGE SCALE GENOMIC DNA]</scope>
    <source>
        <strain evidence="5 6">PB-314</strain>
        <plasmid evidence="5 6">pDATS01</plasmid>
    </source>
</reference>
<dbReference type="SUPFAM" id="SSF109604">
    <property type="entry name" value="HD-domain/PDEase-like"/>
    <property type="match status" value="1"/>
</dbReference>
<dbReference type="CDD" id="cd00077">
    <property type="entry name" value="HDc"/>
    <property type="match status" value="1"/>
</dbReference>
<dbReference type="SMART" id="SM00267">
    <property type="entry name" value="GGDEF"/>
    <property type="match status" value="1"/>
</dbReference>
<keyword evidence="1" id="KW-0802">TPR repeat</keyword>
<dbReference type="EC" id="2.7.7.65" evidence="5"/>
<name>A0ABY7V546_9DEIO</name>
<keyword evidence="5" id="KW-0548">Nucleotidyltransferase</keyword>
<keyword evidence="2" id="KW-0175">Coiled coil</keyword>
<evidence type="ECO:0000256" key="1">
    <source>
        <dbReference type="PROSITE-ProRule" id="PRU00339"/>
    </source>
</evidence>
<feature type="repeat" description="TPR" evidence="1">
    <location>
        <begin position="90"/>
        <end position="123"/>
    </location>
</feature>
<evidence type="ECO:0000313" key="6">
    <source>
        <dbReference type="Proteomes" id="UP001217044"/>
    </source>
</evidence>
<dbReference type="InterPro" id="IPR037522">
    <property type="entry name" value="HD_GYP_dom"/>
</dbReference>
<proteinExistence type="predicted"/>
<dbReference type="PROSITE" id="PS51832">
    <property type="entry name" value="HD_GYP"/>
    <property type="match status" value="1"/>
</dbReference>
<dbReference type="InterPro" id="IPR011990">
    <property type="entry name" value="TPR-like_helical_dom_sf"/>
</dbReference>
<dbReference type="RefSeq" id="WP_273991111.1">
    <property type="nucleotide sequence ID" value="NZ_BAABQT010000026.1"/>
</dbReference>
<accession>A0ABY7V546</accession>
<feature type="coiled-coil region" evidence="2">
    <location>
        <begin position="669"/>
        <end position="700"/>
    </location>
</feature>
<dbReference type="Gene3D" id="3.30.70.270">
    <property type="match status" value="1"/>
</dbReference>
<dbReference type="InterPro" id="IPR029787">
    <property type="entry name" value="Nucleotide_cyclase"/>
</dbReference>
<dbReference type="PANTHER" id="PTHR45228">
    <property type="entry name" value="CYCLIC DI-GMP PHOSPHODIESTERASE TM_0186-RELATED"/>
    <property type="match status" value="1"/>
</dbReference>
<dbReference type="PROSITE" id="PS50005">
    <property type="entry name" value="TPR"/>
    <property type="match status" value="2"/>
</dbReference>
<dbReference type="NCBIfam" id="TIGR00254">
    <property type="entry name" value="GGDEF"/>
    <property type="match status" value="1"/>
</dbReference>
<evidence type="ECO:0000256" key="2">
    <source>
        <dbReference type="SAM" id="Coils"/>
    </source>
</evidence>
<evidence type="ECO:0000313" key="5">
    <source>
        <dbReference type="EMBL" id="WDA60332.1"/>
    </source>
</evidence>
<dbReference type="SMART" id="SM00028">
    <property type="entry name" value="TPR"/>
    <property type="match status" value="6"/>
</dbReference>
<dbReference type="CDD" id="cd01949">
    <property type="entry name" value="GGDEF"/>
    <property type="match status" value="1"/>
</dbReference>
<dbReference type="InterPro" id="IPR003607">
    <property type="entry name" value="HD/PDEase_dom"/>
</dbReference>
<dbReference type="GO" id="GO:0052621">
    <property type="term" value="F:diguanylate cyclase activity"/>
    <property type="evidence" value="ECO:0007669"/>
    <property type="project" value="UniProtKB-EC"/>
</dbReference>
<feature type="domain" description="GGDEF" evidence="3">
    <location>
        <begin position="731"/>
        <end position="855"/>
    </location>
</feature>
<dbReference type="Gene3D" id="1.10.3210.10">
    <property type="entry name" value="Hypothetical protein af1432"/>
    <property type="match status" value="1"/>
</dbReference>
<dbReference type="InterPro" id="IPR043128">
    <property type="entry name" value="Rev_trsase/Diguanyl_cyclase"/>
</dbReference>
<dbReference type="PANTHER" id="PTHR45228:SF8">
    <property type="entry name" value="TWO-COMPONENT RESPONSE REGULATOR-RELATED"/>
    <property type="match status" value="1"/>
</dbReference>
<gene>
    <name evidence="5" type="ORF">M8445_16720</name>
</gene>